<dbReference type="InterPro" id="IPR029752">
    <property type="entry name" value="D-isomer_DH_CS1"/>
</dbReference>
<dbReference type="InterPro" id="IPR050223">
    <property type="entry name" value="D-isomer_2-hydroxyacid_DH"/>
</dbReference>
<dbReference type="AlphaFoldDB" id="A0A1Q8RUI9"/>
<comment type="caution">
    <text evidence="7">The sequence shown here is derived from an EMBL/GenBank/DDBJ whole genome shotgun (WGS) entry which is preliminary data.</text>
</comment>
<proteinExistence type="inferred from homology"/>
<comment type="similarity">
    <text evidence="1 4">Belongs to the D-isomer specific 2-hydroxyacid dehydrogenase family.</text>
</comment>
<evidence type="ECO:0000256" key="1">
    <source>
        <dbReference type="ARBA" id="ARBA00005854"/>
    </source>
</evidence>
<dbReference type="FunFam" id="3.40.50.720:FF:000282">
    <property type="entry name" value="Glyoxylate reductase protein"/>
    <property type="match status" value="1"/>
</dbReference>
<dbReference type="Proteomes" id="UP000186583">
    <property type="component" value="Unassembled WGS sequence"/>
</dbReference>
<dbReference type="GO" id="GO:0030267">
    <property type="term" value="F:glyoxylate reductase (NADPH) activity"/>
    <property type="evidence" value="ECO:0007669"/>
    <property type="project" value="TreeGrafter"/>
</dbReference>
<feature type="domain" description="D-isomer specific 2-hydroxyacid dehydrogenase catalytic" evidence="5">
    <location>
        <begin position="120"/>
        <end position="364"/>
    </location>
</feature>
<protein>
    <submittedName>
        <fullName evidence="7">Putative 2-hydroxyacid dehydrogenase UNK4.10</fullName>
    </submittedName>
</protein>
<dbReference type="GO" id="GO:0051287">
    <property type="term" value="F:NAD binding"/>
    <property type="evidence" value="ECO:0007669"/>
    <property type="project" value="InterPro"/>
</dbReference>
<dbReference type="PROSITE" id="PS00671">
    <property type="entry name" value="D_2_HYDROXYACID_DH_3"/>
    <property type="match status" value="1"/>
</dbReference>
<dbReference type="InterPro" id="IPR036291">
    <property type="entry name" value="NAD(P)-bd_dom_sf"/>
</dbReference>
<evidence type="ECO:0000256" key="2">
    <source>
        <dbReference type="ARBA" id="ARBA00023002"/>
    </source>
</evidence>
<dbReference type="EMBL" id="MPGH01000088">
    <property type="protein sequence ID" value="OLN88037.1"/>
    <property type="molecule type" value="Genomic_DNA"/>
</dbReference>
<dbReference type="OrthoDB" id="9991913at2759"/>
<keyword evidence="3" id="KW-0520">NAD</keyword>
<dbReference type="InterPro" id="IPR006140">
    <property type="entry name" value="D-isomer_DH_NAD-bd"/>
</dbReference>
<dbReference type="Pfam" id="PF02826">
    <property type="entry name" value="2-Hacid_dh_C"/>
    <property type="match status" value="1"/>
</dbReference>
<dbReference type="InterPro" id="IPR029753">
    <property type="entry name" value="D-isomer_DH_CS"/>
</dbReference>
<dbReference type="GO" id="GO:0005829">
    <property type="term" value="C:cytosol"/>
    <property type="evidence" value="ECO:0007669"/>
    <property type="project" value="TreeGrafter"/>
</dbReference>
<keyword evidence="2 4" id="KW-0560">Oxidoreductase</keyword>
<dbReference type="SUPFAM" id="SSF51735">
    <property type="entry name" value="NAD(P)-binding Rossmann-fold domains"/>
    <property type="match status" value="1"/>
</dbReference>
<dbReference type="Gene3D" id="3.40.50.720">
    <property type="entry name" value="NAD(P)-binding Rossmann-like Domain"/>
    <property type="match status" value="3"/>
</dbReference>
<feature type="domain" description="D-isomer specific 2-hydroxyacid dehydrogenase NAD-binding" evidence="6">
    <location>
        <begin position="156"/>
        <end position="333"/>
    </location>
</feature>
<dbReference type="PANTHER" id="PTHR10996:SF269">
    <property type="entry name" value="HYPOTHETICAL D-ISOMER SPECIFIC 2-HYDROXYACID DEHYDROGENASE (EUROFUNG)"/>
    <property type="match status" value="1"/>
</dbReference>
<keyword evidence="8" id="KW-1185">Reference proteome</keyword>
<dbReference type="PROSITE" id="PS00670">
    <property type="entry name" value="D_2_HYDROXYACID_DH_2"/>
    <property type="match status" value="1"/>
</dbReference>
<dbReference type="PROSITE" id="PS00065">
    <property type="entry name" value="D_2_HYDROXYACID_DH_1"/>
    <property type="match status" value="1"/>
</dbReference>
<dbReference type="GO" id="GO:0016618">
    <property type="term" value="F:hydroxypyruvate reductase [NAD(P)H] activity"/>
    <property type="evidence" value="ECO:0007669"/>
    <property type="project" value="TreeGrafter"/>
</dbReference>
<name>A0A1Q8RUI9_9PEZI</name>
<organism evidence="7 8">
    <name type="scientific">Colletotrichum chlorophyti</name>
    <dbReference type="NCBI Taxonomy" id="708187"/>
    <lineage>
        <taxon>Eukaryota</taxon>
        <taxon>Fungi</taxon>
        <taxon>Dikarya</taxon>
        <taxon>Ascomycota</taxon>
        <taxon>Pezizomycotina</taxon>
        <taxon>Sordariomycetes</taxon>
        <taxon>Hypocreomycetidae</taxon>
        <taxon>Glomerellales</taxon>
        <taxon>Glomerellaceae</taxon>
        <taxon>Colletotrichum</taxon>
    </lineage>
</organism>
<evidence type="ECO:0000313" key="8">
    <source>
        <dbReference type="Proteomes" id="UP000186583"/>
    </source>
</evidence>
<evidence type="ECO:0000256" key="3">
    <source>
        <dbReference type="ARBA" id="ARBA00023027"/>
    </source>
</evidence>
<evidence type="ECO:0000256" key="4">
    <source>
        <dbReference type="RuleBase" id="RU003719"/>
    </source>
</evidence>
<dbReference type="InterPro" id="IPR006139">
    <property type="entry name" value="D-isomer_2_OHA_DH_cat_dom"/>
</dbReference>
<dbReference type="STRING" id="708187.A0A1Q8RUI9"/>
<evidence type="ECO:0000313" key="7">
    <source>
        <dbReference type="EMBL" id="OLN88037.1"/>
    </source>
</evidence>
<dbReference type="PANTHER" id="PTHR10996">
    <property type="entry name" value="2-HYDROXYACID DEHYDROGENASE-RELATED"/>
    <property type="match status" value="1"/>
</dbReference>
<accession>A0A1Q8RUI9</accession>
<sequence length="372" mass="40319">MTLPKVLQLGNIEHAQDTWSALSQVAEVITPKATNRAEFLAECKSGALDGVVAIYRTFASVRITGRIDADLVAALPSTVRFICHCGRSSFSPCPPPSLPPFSIPMTKVKKKTELTRRLKGAGYDQIDIPSCTSRVPPVLVSNTPTAVDDATADINIWLIIGTLRNLNASILSLREGKWRGDPAPPLGRDPQGKVLGILGMGGIGRNVAKKARVFGMRVRYFNRTRLAPELEADCGAEYVDFETLLKESDVVSLNLPLNAHTRHIISTPQFALMKKGVVIVNTARGAVMDEGALVEALDSGHVASAGLDVFEKEPQVHPGLLANPNVLIVPHMGTWTLETSIKMEEWAIGNVRRAVTEERLNSVVPEQRDVVG</sequence>
<reference evidence="7 8" key="1">
    <citation type="submission" date="2016-11" db="EMBL/GenBank/DDBJ databases">
        <title>Draft Genome Assembly of Colletotrichum chlorophyti a pathogen of herbaceous plants.</title>
        <authorList>
            <person name="Gan P."/>
            <person name="Narusaka M."/>
            <person name="Tsushima A."/>
            <person name="Narusaka Y."/>
            <person name="Takano Y."/>
            <person name="Shirasu K."/>
        </authorList>
    </citation>
    <scope>NUCLEOTIDE SEQUENCE [LARGE SCALE GENOMIC DNA]</scope>
    <source>
        <strain evidence="7 8">NTL11</strain>
    </source>
</reference>
<gene>
    <name evidence="7" type="ORF">CCHL11_00040</name>
</gene>
<evidence type="ECO:0000259" key="6">
    <source>
        <dbReference type="Pfam" id="PF02826"/>
    </source>
</evidence>
<evidence type="ECO:0000259" key="5">
    <source>
        <dbReference type="Pfam" id="PF00389"/>
    </source>
</evidence>
<dbReference type="Pfam" id="PF00389">
    <property type="entry name" value="2-Hacid_dh"/>
    <property type="match status" value="1"/>
</dbReference>
<dbReference type="CDD" id="cd12168">
    <property type="entry name" value="Mand_dh_like"/>
    <property type="match status" value="1"/>
</dbReference>